<protein>
    <submittedName>
        <fullName evidence="3">Fatty acid desaturase</fullName>
    </submittedName>
</protein>
<reference evidence="3 4" key="1">
    <citation type="submission" date="2019-07" db="EMBL/GenBank/DDBJ databases">
        <title>Aquicoccus porphyridii gen. nov., sp. nov., isolated from a small marine red alga, Porphyridium marinum.</title>
        <authorList>
            <person name="Liu L."/>
        </authorList>
    </citation>
    <scope>NUCLEOTIDE SEQUENCE [LARGE SCALE GENOMIC DNA]</scope>
    <source>
        <strain evidence="3 4">L1 8-17</strain>
    </source>
</reference>
<sequence length="316" mass="35712">MTPGNRLFTSDEIRPLAERSDLWGAWLVLHCWGVIAAAMALFLVWPNPLTLILAVMIIGSRQLGLAILMHEAAHNALFKSRRLNELAGDWLCGRPILADLPAYRRYHLKHHRHTQTDQDPDLVLSAPFPTTKSSLRRKILRDLTGRTGIKLRAQQLAFAFKTAFDPDIEPDDDGLSQAFAGPSLGKSLIANAVLLAVFTAIGAWWWYPVFWLLPLLTWYQLVVRIRNIAEHGAVERTSDPMRNTRTTLAGPLMRAFVAPYWVNYHLEHHLVMHMPCRNLPRLHDMLMARGAGGRMQIGRSYADVLRLASSRPEQPG</sequence>
<feature type="transmembrane region" description="Helical" evidence="1">
    <location>
        <begin position="188"/>
        <end position="207"/>
    </location>
</feature>
<dbReference type="InterPro" id="IPR005804">
    <property type="entry name" value="FA_desaturase_dom"/>
</dbReference>
<name>A0A5A9ZJZ5_9RHOB</name>
<comment type="caution">
    <text evidence="3">The sequence shown here is derived from an EMBL/GenBank/DDBJ whole genome shotgun (WGS) entry which is preliminary data.</text>
</comment>
<keyword evidence="1" id="KW-1133">Transmembrane helix</keyword>
<evidence type="ECO:0000259" key="2">
    <source>
        <dbReference type="Pfam" id="PF00487"/>
    </source>
</evidence>
<dbReference type="GO" id="GO:0016020">
    <property type="term" value="C:membrane"/>
    <property type="evidence" value="ECO:0007669"/>
    <property type="project" value="TreeGrafter"/>
</dbReference>
<dbReference type="InterPro" id="IPR012171">
    <property type="entry name" value="Fatty_acid_desaturase"/>
</dbReference>
<dbReference type="GO" id="GO:0016717">
    <property type="term" value="F:oxidoreductase activity, acting on paired donors, with oxidation of a pair of donors resulting in the reduction of molecular oxygen to two molecules of water"/>
    <property type="evidence" value="ECO:0007669"/>
    <property type="project" value="TreeGrafter"/>
</dbReference>
<feature type="transmembrane region" description="Helical" evidence="1">
    <location>
        <begin position="51"/>
        <end position="73"/>
    </location>
</feature>
<dbReference type="Pfam" id="PF00487">
    <property type="entry name" value="FA_desaturase"/>
    <property type="match status" value="1"/>
</dbReference>
<dbReference type="Proteomes" id="UP000325291">
    <property type="component" value="Unassembled WGS sequence"/>
</dbReference>
<dbReference type="AlphaFoldDB" id="A0A5A9ZJZ5"/>
<keyword evidence="4" id="KW-1185">Reference proteome</keyword>
<dbReference type="PANTHER" id="PTHR19353">
    <property type="entry name" value="FATTY ACID DESATURASE 2"/>
    <property type="match status" value="1"/>
</dbReference>
<keyword evidence="1" id="KW-0812">Transmembrane</keyword>
<feature type="transmembrane region" description="Helical" evidence="1">
    <location>
        <begin position="23"/>
        <end position="45"/>
    </location>
</feature>
<evidence type="ECO:0000256" key="1">
    <source>
        <dbReference type="SAM" id="Phobius"/>
    </source>
</evidence>
<organism evidence="3 4">
    <name type="scientific">Aquicoccus porphyridii</name>
    <dbReference type="NCBI Taxonomy" id="1852029"/>
    <lineage>
        <taxon>Bacteria</taxon>
        <taxon>Pseudomonadati</taxon>
        <taxon>Pseudomonadota</taxon>
        <taxon>Alphaproteobacteria</taxon>
        <taxon>Rhodobacterales</taxon>
        <taxon>Paracoccaceae</taxon>
        <taxon>Aquicoccus</taxon>
    </lineage>
</organism>
<dbReference type="PANTHER" id="PTHR19353:SF19">
    <property type="entry name" value="DELTA(5) FATTY ACID DESATURASE C-RELATED"/>
    <property type="match status" value="1"/>
</dbReference>
<evidence type="ECO:0000313" key="4">
    <source>
        <dbReference type="Proteomes" id="UP000325291"/>
    </source>
</evidence>
<feature type="domain" description="Fatty acid desaturase" evidence="2">
    <location>
        <begin position="48"/>
        <end position="288"/>
    </location>
</feature>
<dbReference type="EMBL" id="VINQ01000003">
    <property type="protein sequence ID" value="KAA0917634.1"/>
    <property type="molecule type" value="Genomic_DNA"/>
</dbReference>
<gene>
    <name evidence="3" type="ORF">FLO80_06270</name>
</gene>
<evidence type="ECO:0000313" key="3">
    <source>
        <dbReference type="EMBL" id="KAA0917634.1"/>
    </source>
</evidence>
<accession>A0A5A9ZJZ5</accession>
<dbReference type="GO" id="GO:0008610">
    <property type="term" value="P:lipid biosynthetic process"/>
    <property type="evidence" value="ECO:0007669"/>
    <property type="project" value="UniProtKB-ARBA"/>
</dbReference>
<proteinExistence type="predicted"/>
<dbReference type="CDD" id="cd03510">
    <property type="entry name" value="Rhizobitoxine-FADS-like"/>
    <property type="match status" value="1"/>
</dbReference>
<keyword evidence="1" id="KW-0472">Membrane</keyword>